<dbReference type="PANTHER" id="PTHR32502:SF25">
    <property type="entry name" value="PHOSPHOTRANSFERASE SYSTEM, MANNOSE-SPECIFIC EIIC"/>
    <property type="match status" value="1"/>
</dbReference>
<evidence type="ECO:0000256" key="4">
    <source>
        <dbReference type="ARBA" id="ARBA00022597"/>
    </source>
</evidence>
<sequence>MTWIWIILIAFLAGVEGILDEFQFHQPLIACTLIGLATNQLPVCLVLGGTLQMMALGWANIGASVAPDAALASIASSILLVKSGFGMDGVAIAIACSIPLAVAGLFLTMLIRTLAVGMVHRMDEAANQADFHAIDRIQRMALGLQGLRVVIPAILLWAIPNEAVYVFMQSMPTWLVMGLDIGCSLVIAVGYALVINMIATKDAWPFFALGFVFAMIQQFTLLALFAIGFSLAFLTIHFLSSKQTTSSNDPLGDILDDYE</sequence>
<name>A0A3N0HXA0_9FIRM</name>
<dbReference type="RefSeq" id="WP_128520973.1">
    <property type="nucleotide sequence ID" value="NZ_JALFCT010000014.1"/>
</dbReference>
<evidence type="ECO:0000313" key="11">
    <source>
        <dbReference type="Proteomes" id="UP000276568"/>
    </source>
</evidence>
<accession>A0A3N0HXA0</accession>
<keyword evidence="5" id="KW-0598">Phosphotransferase system</keyword>
<keyword evidence="3" id="KW-1003">Cell membrane</keyword>
<protein>
    <submittedName>
        <fullName evidence="10">PTS mannose/fructose/sorbose transporter subunit IIC</fullName>
    </submittedName>
</protein>
<feature type="transmembrane region" description="Helical" evidence="9">
    <location>
        <begin position="27"/>
        <end position="48"/>
    </location>
</feature>
<dbReference type="EMBL" id="RJQC01000004">
    <property type="protein sequence ID" value="RNM29288.1"/>
    <property type="molecule type" value="Genomic_DNA"/>
</dbReference>
<evidence type="ECO:0000256" key="2">
    <source>
        <dbReference type="ARBA" id="ARBA00022448"/>
    </source>
</evidence>
<dbReference type="Pfam" id="PF03609">
    <property type="entry name" value="EII-Sor"/>
    <property type="match status" value="1"/>
</dbReference>
<keyword evidence="7 9" id="KW-1133">Transmembrane helix</keyword>
<keyword evidence="2" id="KW-0813">Transport</keyword>
<keyword evidence="8 9" id="KW-0472">Membrane</keyword>
<feature type="transmembrane region" description="Helical" evidence="9">
    <location>
        <begin position="140"/>
        <end position="159"/>
    </location>
</feature>
<keyword evidence="4" id="KW-0762">Sugar transport</keyword>
<evidence type="ECO:0000313" key="10">
    <source>
        <dbReference type="EMBL" id="RNM29288.1"/>
    </source>
</evidence>
<keyword evidence="6 9" id="KW-0812">Transmembrane</keyword>
<dbReference type="InterPro" id="IPR004700">
    <property type="entry name" value="PTS_IIC_man"/>
</dbReference>
<evidence type="ECO:0000256" key="3">
    <source>
        <dbReference type="ARBA" id="ARBA00022475"/>
    </source>
</evidence>
<feature type="transmembrane region" description="Helical" evidence="9">
    <location>
        <begin position="92"/>
        <end position="119"/>
    </location>
</feature>
<dbReference type="NCBIfam" id="NF011647">
    <property type="entry name" value="PRK15065.1"/>
    <property type="match status" value="1"/>
</dbReference>
<feature type="transmembrane region" description="Helical" evidence="9">
    <location>
        <begin position="171"/>
        <end position="194"/>
    </location>
</feature>
<dbReference type="Proteomes" id="UP000276568">
    <property type="component" value="Unassembled WGS sequence"/>
</dbReference>
<comment type="subcellular location">
    <subcellularLocation>
        <location evidence="1">Cell membrane</location>
        <topology evidence="1">Multi-pass membrane protein</topology>
    </subcellularLocation>
</comment>
<dbReference type="PROSITE" id="PS51106">
    <property type="entry name" value="PTS_EIIC_TYPE_4"/>
    <property type="match status" value="1"/>
</dbReference>
<evidence type="ECO:0000256" key="5">
    <source>
        <dbReference type="ARBA" id="ARBA00022683"/>
    </source>
</evidence>
<feature type="transmembrane region" description="Helical" evidence="9">
    <location>
        <begin position="55"/>
        <end position="80"/>
    </location>
</feature>
<gene>
    <name evidence="10" type="ORF">EDX97_09795</name>
</gene>
<dbReference type="InterPro" id="IPR050303">
    <property type="entry name" value="GatZ_KbaZ_carbometab"/>
</dbReference>
<evidence type="ECO:0000256" key="6">
    <source>
        <dbReference type="ARBA" id="ARBA00022692"/>
    </source>
</evidence>
<evidence type="ECO:0000256" key="8">
    <source>
        <dbReference type="ARBA" id="ARBA00023136"/>
    </source>
</evidence>
<evidence type="ECO:0000256" key="1">
    <source>
        <dbReference type="ARBA" id="ARBA00004651"/>
    </source>
</evidence>
<dbReference type="GO" id="GO:0009401">
    <property type="term" value="P:phosphoenolpyruvate-dependent sugar phosphotransferase system"/>
    <property type="evidence" value="ECO:0007669"/>
    <property type="project" value="UniProtKB-KW"/>
</dbReference>
<comment type="caution">
    <text evidence="10">The sequence shown here is derived from an EMBL/GenBank/DDBJ whole genome shotgun (WGS) entry which is preliminary data.</text>
</comment>
<organism evidence="10 11">
    <name type="scientific">Absicoccus porci</name>
    <dbReference type="NCBI Taxonomy" id="2486576"/>
    <lineage>
        <taxon>Bacteria</taxon>
        <taxon>Bacillati</taxon>
        <taxon>Bacillota</taxon>
        <taxon>Erysipelotrichia</taxon>
        <taxon>Erysipelotrichales</taxon>
        <taxon>Erysipelotrichaceae</taxon>
        <taxon>Absicoccus</taxon>
    </lineage>
</organism>
<dbReference type="OrthoDB" id="7058816at2"/>
<evidence type="ECO:0000256" key="9">
    <source>
        <dbReference type="SAM" id="Phobius"/>
    </source>
</evidence>
<dbReference type="AlphaFoldDB" id="A0A3N0HXA0"/>
<dbReference type="GO" id="GO:0005886">
    <property type="term" value="C:plasma membrane"/>
    <property type="evidence" value="ECO:0007669"/>
    <property type="project" value="UniProtKB-SubCell"/>
</dbReference>
<keyword evidence="11" id="KW-1185">Reference proteome</keyword>
<reference evidence="10 11" key="1">
    <citation type="submission" date="2018-11" db="EMBL/GenBank/DDBJ databases">
        <title>Clostridium sp. nov., a member of the family Erysipelotrichaceae isolated from pig faeces.</title>
        <authorList>
            <person name="Chang Y.-H."/>
        </authorList>
    </citation>
    <scope>NUCLEOTIDE SEQUENCE [LARGE SCALE GENOMIC DNA]</scope>
    <source>
        <strain evidence="10 11">YH-panp20</strain>
    </source>
</reference>
<dbReference type="PANTHER" id="PTHR32502">
    <property type="entry name" value="N-ACETYLGALACTOSAMINE PERMEASE II COMPONENT-RELATED"/>
    <property type="match status" value="1"/>
</dbReference>
<evidence type="ECO:0000256" key="7">
    <source>
        <dbReference type="ARBA" id="ARBA00022989"/>
    </source>
</evidence>
<proteinExistence type="predicted"/>
<feature type="transmembrane region" description="Helical" evidence="9">
    <location>
        <begin position="206"/>
        <end position="239"/>
    </location>
</feature>